<comment type="caution">
    <text evidence="2">The sequence shown here is derived from an EMBL/GenBank/DDBJ whole genome shotgun (WGS) entry which is preliminary data.</text>
</comment>
<gene>
    <name evidence="2" type="ORF">NLJ89_g8790</name>
</gene>
<sequence length="413" mass="45060">MAEPKRLGKLIKKQLACWPHPSFNLSKIRIDDLRLELLNPKNGFGKPVEAPASVANPVNASTVPVNTSANSNVVSVPHAATAAAAAPVHAAAAAIPVNIATSLTTPNLVTPNNSDVQGSEGGTSDSTSIQSSCGSDESWRPESETFGFHVLLHDHRHEPTRKVATLVYIKSKDVDTDPISGKRFADARALISELQKTHSAIRGSVRLAHPYPGDITYLEYFGMNTHGKLEESDFSPGQLLVTPPACIHIHIEQALDGATVLDTLPEAHHPKEEIKESPAPLSPQDLVVDWLHAQLASQDDYDFFIASRHRVLPNPEVVRVWKFVSTFDESYHASKNNPAQKRVTKAALQQALGVGETWYNEALNGNRLAVLYGPGGACASEEVQKELEKADKPPHGRDELLRFLKEWQTTHAR</sequence>
<evidence type="ECO:0000256" key="1">
    <source>
        <dbReference type="SAM" id="MobiDB-lite"/>
    </source>
</evidence>
<protein>
    <submittedName>
        <fullName evidence="2">Uncharacterized protein</fullName>
    </submittedName>
</protein>
<dbReference type="OrthoDB" id="2906386at2759"/>
<name>A0A9W8JWX8_9AGAR</name>
<organism evidence="2 3">
    <name type="scientific">Agrocybe chaxingu</name>
    <dbReference type="NCBI Taxonomy" id="84603"/>
    <lineage>
        <taxon>Eukaryota</taxon>
        <taxon>Fungi</taxon>
        <taxon>Dikarya</taxon>
        <taxon>Basidiomycota</taxon>
        <taxon>Agaricomycotina</taxon>
        <taxon>Agaricomycetes</taxon>
        <taxon>Agaricomycetidae</taxon>
        <taxon>Agaricales</taxon>
        <taxon>Agaricineae</taxon>
        <taxon>Strophariaceae</taxon>
        <taxon>Agrocybe</taxon>
    </lineage>
</organism>
<feature type="region of interest" description="Disordered" evidence="1">
    <location>
        <begin position="104"/>
        <end position="140"/>
    </location>
</feature>
<reference evidence="2" key="1">
    <citation type="submission" date="2022-07" db="EMBL/GenBank/DDBJ databases">
        <title>Genome Sequence of Agrocybe chaxingu.</title>
        <authorList>
            <person name="Buettner E."/>
        </authorList>
    </citation>
    <scope>NUCLEOTIDE SEQUENCE</scope>
    <source>
        <strain evidence="2">MP-N11</strain>
    </source>
</reference>
<accession>A0A9W8JWX8</accession>
<dbReference type="Proteomes" id="UP001148786">
    <property type="component" value="Unassembled WGS sequence"/>
</dbReference>
<proteinExistence type="predicted"/>
<feature type="compositionally biased region" description="Polar residues" evidence="1">
    <location>
        <begin position="104"/>
        <end position="135"/>
    </location>
</feature>
<dbReference type="AlphaFoldDB" id="A0A9W8JWX8"/>
<keyword evidence="3" id="KW-1185">Reference proteome</keyword>
<evidence type="ECO:0000313" key="3">
    <source>
        <dbReference type="Proteomes" id="UP001148786"/>
    </source>
</evidence>
<dbReference type="EMBL" id="JANKHO010001252">
    <property type="protein sequence ID" value="KAJ3502644.1"/>
    <property type="molecule type" value="Genomic_DNA"/>
</dbReference>
<evidence type="ECO:0000313" key="2">
    <source>
        <dbReference type="EMBL" id="KAJ3502644.1"/>
    </source>
</evidence>